<dbReference type="PANTHER" id="PTHR37937">
    <property type="entry name" value="CONJUGATIVE TRANSFER: DNA TRANSPORT"/>
    <property type="match status" value="1"/>
</dbReference>
<proteinExistence type="inferred from homology"/>
<evidence type="ECO:0000259" key="7">
    <source>
        <dbReference type="Pfam" id="PF12696"/>
    </source>
</evidence>
<evidence type="ECO:0000313" key="8">
    <source>
        <dbReference type="EMBL" id="PHE99949.1"/>
    </source>
</evidence>
<dbReference type="Pfam" id="PF02534">
    <property type="entry name" value="T4SS-DNA_transf"/>
    <property type="match status" value="1"/>
</dbReference>
<comment type="caution">
    <text evidence="8">The sequence shown here is derived from an EMBL/GenBank/DDBJ whole genome shotgun (WGS) entry which is preliminary data.</text>
</comment>
<dbReference type="CDD" id="cd01127">
    <property type="entry name" value="TrwB_TraG_TraD_VirD4"/>
    <property type="match status" value="1"/>
</dbReference>
<dbReference type="InterPro" id="IPR032689">
    <property type="entry name" value="TraG-D_C"/>
</dbReference>
<dbReference type="GO" id="GO:0005886">
    <property type="term" value="C:plasma membrane"/>
    <property type="evidence" value="ECO:0007669"/>
    <property type="project" value="UniProtKB-SubCell"/>
</dbReference>
<keyword evidence="3" id="KW-1003">Cell membrane</keyword>
<name>A0ABD6T8C6_9BACI</name>
<comment type="subcellular location">
    <subcellularLocation>
        <location evidence="1">Cell membrane</location>
        <topology evidence="1">Multi-pass membrane protein</topology>
    </subcellularLocation>
</comment>
<organism evidence="8 9">
    <name type="scientific">Bacillus pseudomycoides</name>
    <dbReference type="NCBI Taxonomy" id="64104"/>
    <lineage>
        <taxon>Bacteria</taxon>
        <taxon>Bacillati</taxon>
        <taxon>Bacillota</taxon>
        <taxon>Bacilli</taxon>
        <taxon>Bacillales</taxon>
        <taxon>Bacillaceae</taxon>
        <taxon>Bacillus</taxon>
        <taxon>Bacillus cereus group</taxon>
    </lineage>
</organism>
<reference evidence="8 9" key="1">
    <citation type="submission" date="2017-09" db="EMBL/GenBank/DDBJ databases">
        <title>Large-scale bioinformatics analysis of Bacillus genomes uncovers conserved roles of natural products in bacterial physiology.</title>
        <authorList>
            <consortium name="Agbiome Team Llc"/>
            <person name="Bleich R.M."/>
            <person name="Grubbs K.J."/>
            <person name="Santa Maria K.C."/>
            <person name="Allen S.E."/>
            <person name="Farag S."/>
            <person name="Shank E.A."/>
            <person name="Bowers A."/>
        </authorList>
    </citation>
    <scope>NUCLEOTIDE SEQUENCE [LARGE SCALE GENOMIC DNA]</scope>
    <source>
        <strain evidence="8 9">AFS037265</strain>
    </source>
</reference>
<dbReference type="AlphaFoldDB" id="A0ABD6T8C6"/>
<dbReference type="InterPro" id="IPR051539">
    <property type="entry name" value="T4SS-coupling_protein"/>
</dbReference>
<gene>
    <name evidence="8" type="ORF">COF81_09535</name>
</gene>
<sequence length="352" mass="39931">MTVLGVEKVVSTIELSGNHSGNVLVAGAVGSGKNVSYIRPNILLEQEKSLLIVDLYKEEFTYTHKEKLQQGYAVLEYDLSSNNIFEDLRNDLNSYRSDKLAIYLNDSGVSSEGKTSKERGTLVQELFKTFLNDEIWNQSMHIILDDYGKCPLPDIAEFLSIAKSHSIEFSIVLQEISELERIYNKDFMLRILTNCEAILYTGGHSIQDAEFLSRLGENTVISAEEILRMERNEALLIVNGKKPRVINKLFVEDLTTQKKNDYWEVLTNQLLEVLHDYVVQETNVAASSNDALLKVKELLNTINSAEDLEKIISTLESSNIFKVAWITCRPKEEHLIKSVIESAKNKIESMIM</sequence>
<evidence type="ECO:0000256" key="5">
    <source>
        <dbReference type="ARBA" id="ARBA00022989"/>
    </source>
</evidence>
<dbReference type="SUPFAM" id="SSF52540">
    <property type="entry name" value="P-loop containing nucleoside triphosphate hydrolases"/>
    <property type="match status" value="1"/>
</dbReference>
<accession>A0ABD6T8C6</accession>
<evidence type="ECO:0000256" key="1">
    <source>
        <dbReference type="ARBA" id="ARBA00004651"/>
    </source>
</evidence>
<keyword evidence="4" id="KW-0812">Transmembrane</keyword>
<dbReference type="InterPro" id="IPR027417">
    <property type="entry name" value="P-loop_NTPase"/>
</dbReference>
<keyword evidence="5" id="KW-1133">Transmembrane helix</keyword>
<keyword evidence="6" id="KW-0472">Membrane</keyword>
<evidence type="ECO:0000256" key="4">
    <source>
        <dbReference type="ARBA" id="ARBA00022692"/>
    </source>
</evidence>
<dbReference type="RefSeq" id="WP_098802989.1">
    <property type="nucleotide sequence ID" value="NZ_NUTL01000037.1"/>
</dbReference>
<dbReference type="Gene3D" id="3.40.50.300">
    <property type="entry name" value="P-loop containing nucleotide triphosphate hydrolases"/>
    <property type="match status" value="1"/>
</dbReference>
<protein>
    <recommendedName>
        <fullName evidence="7">TraD/TraG TraM recognition site domain-containing protein</fullName>
    </recommendedName>
</protein>
<dbReference type="InterPro" id="IPR003688">
    <property type="entry name" value="TraG/VirD4"/>
</dbReference>
<dbReference type="PANTHER" id="PTHR37937:SF1">
    <property type="entry name" value="CONJUGATIVE TRANSFER: DNA TRANSPORT"/>
    <property type="match status" value="1"/>
</dbReference>
<evidence type="ECO:0000256" key="2">
    <source>
        <dbReference type="ARBA" id="ARBA00008806"/>
    </source>
</evidence>
<comment type="similarity">
    <text evidence="2">Belongs to the VirD4/TraG family.</text>
</comment>
<dbReference type="EMBL" id="NUTL01000037">
    <property type="protein sequence ID" value="PHE99949.1"/>
    <property type="molecule type" value="Genomic_DNA"/>
</dbReference>
<feature type="domain" description="TraD/TraG TraM recognition site" evidence="7">
    <location>
        <begin position="141"/>
        <end position="223"/>
    </location>
</feature>
<dbReference type="Proteomes" id="UP000221918">
    <property type="component" value="Unassembled WGS sequence"/>
</dbReference>
<evidence type="ECO:0000256" key="3">
    <source>
        <dbReference type="ARBA" id="ARBA00022475"/>
    </source>
</evidence>
<dbReference type="Pfam" id="PF12696">
    <property type="entry name" value="TraG-D_C"/>
    <property type="match status" value="1"/>
</dbReference>
<evidence type="ECO:0000313" key="9">
    <source>
        <dbReference type="Proteomes" id="UP000221918"/>
    </source>
</evidence>
<evidence type="ECO:0000256" key="6">
    <source>
        <dbReference type="ARBA" id="ARBA00023136"/>
    </source>
</evidence>